<feature type="domain" description="PRD" evidence="2">
    <location>
        <begin position="179"/>
        <end position="285"/>
    </location>
</feature>
<dbReference type="AlphaFoldDB" id="A0A1H0VR10"/>
<dbReference type="GO" id="GO:0006355">
    <property type="term" value="P:regulation of DNA-templated transcription"/>
    <property type="evidence" value="ECO:0007669"/>
    <property type="project" value="InterPro"/>
</dbReference>
<dbReference type="RefSeq" id="WP_089973064.1">
    <property type="nucleotide sequence ID" value="NZ_CP071376.1"/>
</dbReference>
<sequence length="285" mass="32472">MGIILKNKVVVVKVFNNNIILVRDKGIEKVLFAKGLGFGKKFGETLNPGLMVEKLFKIENEDNQRNMNEVISRVDPEFFALCQEAIVDISEELGEKLNESIHIGLVDHLSFAITRIESNEEIENPFLVEIQTLYKKEFNLAVKLAKKIGDAINVKIPNGEAGFIALHIHSARNNGNLSNTIKYSSLSNTIVKHVEKRLDIKIDRESLDYARFLIHIRFAVERILLDNHIKNDLMGVIKKRYKVSYKIAEEASIILEKGLDKKVTKDEIAYLAMHIERFKSSIEKA</sequence>
<dbReference type="SMART" id="SM01061">
    <property type="entry name" value="CAT_RBD"/>
    <property type="match status" value="1"/>
</dbReference>
<evidence type="ECO:0000313" key="4">
    <source>
        <dbReference type="Proteomes" id="UP000198597"/>
    </source>
</evidence>
<dbReference type="SUPFAM" id="SSF63520">
    <property type="entry name" value="PTS-regulatory domain, PRD"/>
    <property type="match status" value="2"/>
</dbReference>
<dbReference type="InterPro" id="IPR004341">
    <property type="entry name" value="CAT_RNA-bd_dom"/>
</dbReference>
<dbReference type="Gene3D" id="2.30.24.10">
    <property type="entry name" value="CAT RNA-binding domain"/>
    <property type="match status" value="1"/>
</dbReference>
<dbReference type="Pfam" id="PF03123">
    <property type="entry name" value="CAT_RBD"/>
    <property type="match status" value="1"/>
</dbReference>
<dbReference type="Gene3D" id="1.20.890.100">
    <property type="match status" value="1"/>
</dbReference>
<organism evidence="3 4">
    <name type="scientific">Clostridium gasigenes</name>
    <dbReference type="NCBI Taxonomy" id="94869"/>
    <lineage>
        <taxon>Bacteria</taxon>
        <taxon>Bacillati</taxon>
        <taxon>Bacillota</taxon>
        <taxon>Clostridia</taxon>
        <taxon>Eubacteriales</taxon>
        <taxon>Clostridiaceae</taxon>
        <taxon>Clostridium</taxon>
    </lineage>
</organism>
<keyword evidence="4" id="KW-1185">Reference proteome</keyword>
<dbReference type="Pfam" id="PF00874">
    <property type="entry name" value="PRD"/>
    <property type="match status" value="2"/>
</dbReference>
<dbReference type="Gene3D" id="1.20.58.1950">
    <property type="match status" value="1"/>
</dbReference>
<evidence type="ECO:0000259" key="2">
    <source>
        <dbReference type="PROSITE" id="PS51372"/>
    </source>
</evidence>
<evidence type="ECO:0000313" key="3">
    <source>
        <dbReference type="EMBL" id="SDP80615.1"/>
    </source>
</evidence>
<accession>A0A1H0VR10</accession>
<protein>
    <submittedName>
        <fullName evidence="3">Transcriptional antiterminator, BglG family</fullName>
    </submittedName>
</protein>
<dbReference type="EMBL" id="FNJM01000018">
    <property type="protein sequence ID" value="SDP80615.1"/>
    <property type="molecule type" value="Genomic_DNA"/>
</dbReference>
<reference evidence="3 4" key="1">
    <citation type="submission" date="2016-10" db="EMBL/GenBank/DDBJ databases">
        <authorList>
            <person name="de Groot N.N."/>
        </authorList>
    </citation>
    <scope>NUCLEOTIDE SEQUENCE [LARGE SCALE GENOMIC DNA]</scope>
    <source>
        <strain evidence="3 4">DSM 12272</strain>
    </source>
</reference>
<dbReference type="PROSITE" id="PS51372">
    <property type="entry name" value="PRD_2"/>
    <property type="match status" value="2"/>
</dbReference>
<dbReference type="PANTHER" id="PTHR30185">
    <property type="entry name" value="CRYPTIC BETA-GLUCOSIDE BGL OPERON ANTITERMINATOR"/>
    <property type="match status" value="1"/>
</dbReference>
<dbReference type="STRING" id="94869.SAMN04488529_11851"/>
<dbReference type="OrthoDB" id="9813552at2"/>
<dbReference type="InterPro" id="IPR036634">
    <property type="entry name" value="PRD_sf"/>
</dbReference>
<gene>
    <name evidence="3" type="ORF">SAMN04488529_11851</name>
</gene>
<dbReference type="SUPFAM" id="SSF50151">
    <property type="entry name" value="SacY-like RNA-binding domain"/>
    <property type="match status" value="1"/>
</dbReference>
<name>A0A1H0VR10_9CLOT</name>
<dbReference type="InterPro" id="IPR036650">
    <property type="entry name" value="CAT_RNA-bd_dom_sf"/>
</dbReference>
<proteinExistence type="predicted"/>
<dbReference type="GeneID" id="65309241"/>
<dbReference type="PANTHER" id="PTHR30185:SF16">
    <property type="entry name" value="PROTEIN GLCT"/>
    <property type="match status" value="1"/>
</dbReference>
<dbReference type="InterPro" id="IPR050661">
    <property type="entry name" value="BglG_antiterminators"/>
</dbReference>
<keyword evidence="1" id="KW-0677">Repeat</keyword>
<dbReference type="Gene3D" id="1.10.1790.10">
    <property type="entry name" value="PRD domain"/>
    <property type="match status" value="1"/>
</dbReference>
<dbReference type="GO" id="GO:0003723">
    <property type="term" value="F:RNA binding"/>
    <property type="evidence" value="ECO:0007669"/>
    <property type="project" value="InterPro"/>
</dbReference>
<dbReference type="Proteomes" id="UP000198597">
    <property type="component" value="Unassembled WGS sequence"/>
</dbReference>
<evidence type="ECO:0000256" key="1">
    <source>
        <dbReference type="ARBA" id="ARBA00022737"/>
    </source>
</evidence>
<feature type="domain" description="PRD" evidence="2">
    <location>
        <begin position="73"/>
        <end position="178"/>
    </location>
</feature>
<dbReference type="InterPro" id="IPR011608">
    <property type="entry name" value="PRD"/>
</dbReference>